<dbReference type="Proteomes" id="UP000615760">
    <property type="component" value="Unassembled WGS sequence"/>
</dbReference>
<proteinExistence type="predicted"/>
<evidence type="ECO:0000313" key="2">
    <source>
        <dbReference type="Proteomes" id="UP000615760"/>
    </source>
</evidence>
<reference evidence="2" key="1">
    <citation type="journal article" date="2019" name="Int. J. Syst. Evol. Microbiol.">
        <title>The Global Catalogue of Microorganisms (GCM) 10K type strain sequencing project: providing services to taxonomists for standard genome sequencing and annotation.</title>
        <authorList>
            <consortium name="The Broad Institute Genomics Platform"/>
            <consortium name="The Broad Institute Genome Sequencing Center for Infectious Disease"/>
            <person name="Wu L."/>
            <person name="Ma J."/>
        </authorList>
    </citation>
    <scope>NUCLEOTIDE SEQUENCE [LARGE SCALE GENOMIC DNA]</scope>
    <source>
        <strain evidence="2">CGMCC 1.15461</strain>
    </source>
</reference>
<dbReference type="RefSeq" id="WP_188620489.1">
    <property type="nucleotide sequence ID" value="NZ_BMJE01000003.1"/>
</dbReference>
<accession>A0ABQ1JQ34</accession>
<sequence>MKIIVKGALLVVLSLGMVNCKKTQDPPKEKYCGIEMTGFEVMDSKTIAKKGYNHTSDDKELAGDMMAAIDSMSGKAYDVNFSFFMRDNEKIGLYVLGPNDQKEIEKISCLLLKEDFDGRLPEERELLFYTNDHNTLLAAVKSKSEEVGEE</sequence>
<evidence type="ECO:0008006" key="3">
    <source>
        <dbReference type="Google" id="ProtNLM"/>
    </source>
</evidence>
<evidence type="ECO:0000313" key="1">
    <source>
        <dbReference type="EMBL" id="GGB74770.1"/>
    </source>
</evidence>
<dbReference type="EMBL" id="BMJE01000003">
    <property type="protein sequence ID" value="GGB74770.1"/>
    <property type="molecule type" value="Genomic_DNA"/>
</dbReference>
<protein>
    <recommendedName>
        <fullName evidence="3">DUF4825 domain-containing protein</fullName>
    </recommendedName>
</protein>
<name>A0ABQ1JQ34_9FLAO</name>
<keyword evidence="2" id="KW-1185">Reference proteome</keyword>
<organism evidence="1 2">
    <name type="scientific">Flavobacterium suaedae</name>
    <dbReference type="NCBI Taxonomy" id="1767027"/>
    <lineage>
        <taxon>Bacteria</taxon>
        <taxon>Pseudomonadati</taxon>
        <taxon>Bacteroidota</taxon>
        <taxon>Flavobacteriia</taxon>
        <taxon>Flavobacteriales</taxon>
        <taxon>Flavobacteriaceae</taxon>
        <taxon>Flavobacterium</taxon>
    </lineage>
</organism>
<gene>
    <name evidence="1" type="ORF">GCM10007424_13410</name>
</gene>
<comment type="caution">
    <text evidence="1">The sequence shown here is derived from an EMBL/GenBank/DDBJ whole genome shotgun (WGS) entry which is preliminary data.</text>
</comment>